<evidence type="ECO:0000256" key="4">
    <source>
        <dbReference type="ARBA" id="ARBA00022989"/>
    </source>
</evidence>
<comment type="similarity">
    <text evidence="2">Belongs to the autoinducer-2 exporter (AI-2E) (TC 2.A.86) family.</text>
</comment>
<dbReference type="eggNOG" id="COG0628">
    <property type="taxonomic scope" value="Bacteria"/>
</dbReference>
<evidence type="ECO:0000313" key="8">
    <source>
        <dbReference type="EMBL" id="ACK71411.1"/>
    </source>
</evidence>
<name>B7KA55_GLOC7</name>
<evidence type="ECO:0000256" key="2">
    <source>
        <dbReference type="ARBA" id="ARBA00009773"/>
    </source>
</evidence>
<dbReference type="OrthoDB" id="506451at2"/>
<feature type="transmembrane region" description="Helical" evidence="7">
    <location>
        <begin position="139"/>
        <end position="165"/>
    </location>
</feature>
<protein>
    <recommendedName>
        <fullName evidence="10">Permease</fullName>
    </recommendedName>
</protein>
<keyword evidence="9" id="KW-1185">Reference proteome</keyword>
<evidence type="ECO:0000256" key="3">
    <source>
        <dbReference type="ARBA" id="ARBA00022692"/>
    </source>
</evidence>
<sequence length="382" mass="43893">MNFNRWLGFVIFVISLYILWQIQQLLLLIFMAIVFATAFNRLIRWLEYHQIKRSYAITLTLGGSLIIITLFFLLIVPPFIEQFQKLLELLPQIWVQIRRGLIALRDANLDLFPQPPTTLAELIKQLQPVFEDTSFWKRFFAIFSNSFAAILQLLFIIVLTLMMLIEPRPYRQGFLRLFPSFYRRRADEIFEKTEIALGSWFTGIVISSTFIGILSGVGLLIFQVNLALFHALMAGLLNFIPNIGPTLSVIFPIMIALLDAPWKIGAVLILYFIIQNIESYWLTPTVMAKQVSLLPAVTLMAQLFFAKVFGILGLFLALPLTVVAKTWIEEVLFKDILDQWQSSLKSEVKGEKIEPEESNLLYPETPLDNPSNLSPEIPPDHR</sequence>
<dbReference type="KEGG" id="cyc:PCC7424_3009"/>
<dbReference type="GO" id="GO:0016020">
    <property type="term" value="C:membrane"/>
    <property type="evidence" value="ECO:0007669"/>
    <property type="project" value="UniProtKB-SubCell"/>
</dbReference>
<feature type="region of interest" description="Disordered" evidence="6">
    <location>
        <begin position="347"/>
        <end position="382"/>
    </location>
</feature>
<evidence type="ECO:0000256" key="6">
    <source>
        <dbReference type="SAM" id="MobiDB-lite"/>
    </source>
</evidence>
<organism evidence="8 9">
    <name type="scientific">Gloeothece citriformis (strain PCC 7424)</name>
    <name type="common">Cyanothece sp. (strain PCC 7424)</name>
    <dbReference type="NCBI Taxonomy" id="65393"/>
    <lineage>
        <taxon>Bacteria</taxon>
        <taxon>Bacillati</taxon>
        <taxon>Cyanobacteriota</taxon>
        <taxon>Cyanophyceae</taxon>
        <taxon>Oscillatoriophycideae</taxon>
        <taxon>Chroococcales</taxon>
        <taxon>Aphanothecaceae</taxon>
        <taxon>Gloeothece</taxon>
        <taxon>Gloeothece citriformis</taxon>
    </lineage>
</organism>
<keyword evidence="5 7" id="KW-0472">Membrane</keyword>
<evidence type="ECO:0008006" key="10">
    <source>
        <dbReference type="Google" id="ProtNLM"/>
    </source>
</evidence>
<dbReference type="PANTHER" id="PTHR21716">
    <property type="entry name" value="TRANSMEMBRANE PROTEIN"/>
    <property type="match status" value="1"/>
</dbReference>
<proteinExistence type="inferred from homology"/>
<feature type="transmembrane region" description="Helical" evidence="7">
    <location>
        <begin position="294"/>
        <end position="318"/>
    </location>
</feature>
<dbReference type="Proteomes" id="UP000002384">
    <property type="component" value="Chromosome"/>
</dbReference>
<dbReference type="GO" id="GO:0055085">
    <property type="term" value="P:transmembrane transport"/>
    <property type="evidence" value="ECO:0007669"/>
    <property type="project" value="TreeGrafter"/>
</dbReference>
<evidence type="ECO:0000313" key="9">
    <source>
        <dbReference type="Proteomes" id="UP000002384"/>
    </source>
</evidence>
<accession>B7KA55</accession>
<dbReference type="PANTHER" id="PTHR21716:SF62">
    <property type="entry name" value="TRANSPORT PROTEIN YDBI-RELATED"/>
    <property type="match status" value="1"/>
</dbReference>
<feature type="transmembrane region" description="Helical" evidence="7">
    <location>
        <begin position="247"/>
        <end position="274"/>
    </location>
</feature>
<gene>
    <name evidence="8" type="ordered locus">PCC7424_3009</name>
</gene>
<dbReference type="STRING" id="65393.PCC7424_3009"/>
<keyword evidence="3 7" id="KW-0812">Transmembrane</keyword>
<dbReference type="EMBL" id="CP001291">
    <property type="protein sequence ID" value="ACK71411.1"/>
    <property type="molecule type" value="Genomic_DNA"/>
</dbReference>
<dbReference type="AlphaFoldDB" id="B7KA55"/>
<keyword evidence="4 7" id="KW-1133">Transmembrane helix</keyword>
<evidence type="ECO:0000256" key="1">
    <source>
        <dbReference type="ARBA" id="ARBA00004141"/>
    </source>
</evidence>
<feature type="transmembrane region" description="Helical" evidence="7">
    <location>
        <begin position="195"/>
        <end position="214"/>
    </location>
</feature>
<dbReference type="InterPro" id="IPR002549">
    <property type="entry name" value="AI-2E-like"/>
</dbReference>
<feature type="transmembrane region" description="Helical" evidence="7">
    <location>
        <begin position="6"/>
        <end position="35"/>
    </location>
</feature>
<feature type="transmembrane region" description="Helical" evidence="7">
    <location>
        <begin position="56"/>
        <end position="80"/>
    </location>
</feature>
<evidence type="ECO:0000256" key="7">
    <source>
        <dbReference type="SAM" id="Phobius"/>
    </source>
</evidence>
<dbReference type="Pfam" id="PF01594">
    <property type="entry name" value="AI-2E_transport"/>
    <property type="match status" value="1"/>
</dbReference>
<comment type="subcellular location">
    <subcellularLocation>
        <location evidence="1">Membrane</location>
        <topology evidence="1">Multi-pass membrane protein</topology>
    </subcellularLocation>
</comment>
<reference evidence="9" key="1">
    <citation type="journal article" date="2011" name="MBio">
        <title>Novel metabolic attributes of the genus Cyanothece, comprising a group of unicellular nitrogen-fixing Cyanobacteria.</title>
        <authorList>
            <person name="Bandyopadhyay A."/>
            <person name="Elvitigala T."/>
            <person name="Welsh E."/>
            <person name="Stockel J."/>
            <person name="Liberton M."/>
            <person name="Min H."/>
            <person name="Sherman L.A."/>
            <person name="Pakrasi H.B."/>
        </authorList>
    </citation>
    <scope>NUCLEOTIDE SEQUENCE [LARGE SCALE GENOMIC DNA]</scope>
    <source>
        <strain evidence="9">PCC 7424</strain>
    </source>
</reference>
<evidence type="ECO:0000256" key="5">
    <source>
        <dbReference type="ARBA" id="ARBA00023136"/>
    </source>
</evidence>
<dbReference type="HOGENOM" id="CLU_031275_1_1_3"/>
<dbReference type="RefSeq" id="WP_015955008.1">
    <property type="nucleotide sequence ID" value="NC_011729.1"/>
</dbReference>